<sequence length="730" mass="82240">MPRKKNIVVRRSQNLLSGRGAQPAPQELESDTGSNNPGAGSQPLSASESQPIASSSKLTLDDDIHVQLDYTHERSNSPAEGLASLTRKVTLEDDIELEDPPEIIEDPSDQRNPSSLAEEEEEEEEEDLPAPGGEEPQTDEDSKKNNRTRISKESARTMVCELNQIIQSSFHGHGRRRICTLGDVVLTRLRLMAGTLNLMVETTMNMMDASVTAAVVFRRGKWAARQVRAWIRTFQKDNKLPTNVYGTWNGSVIEDEDLSAAIRHWLRGRGKYIHARDVVDFFGSPEAERFSSLIDGPPSLSTAQRWMYRMGYTWTKEKHGQFADGHERDDVRNYRMNFYVPEWAKLELRMRRWDSEGNEILPKLAEGERVVVVWFHDESTFYAHDRRLTRWVHESETPGINKKGEGVSLMVADFVSADYGWLRSTTDPPNTTPMAGTANERENLNNARVIFRAGKQRDGWFGTADVVKQLSRAMTLVKKQFPNEDHVFIFDNATIHTKLPETVPNVSKLTLGPSQKVKGEEFGPSGEKIPVNYAPAVLPDGTIQQLYHPLDHPIEKLQGAFKGMALILEERGVPNARKLKLVCGTVDSRKHACPPDSTNCCARRTMMNQPDILAQKSILRLQAEAEGFSIIYLPKYHCELNPIEQCWGAAKRIYRDLPPSSSEADLKQNMLSALDSVKLESIRRFAARSQRFVHAYAHGLSGVQAAWAAKQFRGHRIIPDALLEAMDHLD</sequence>
<feature type="compositionally biased region" description="Acidic residues" evidence="1">
    <location>
        <begin position="97"/>
        <end position="107"/>
    </location>
</feature>
<proteinExistence type="predicted"/>
<dbReference type="GO" id="GO:0003676">
    <property type="term" value="F:nucleic acid binding"/>
    <property type="evidence" value="ECO:0007669"/>
    <property type="project" value="InterPro"/>
</dbReference>
<name>M5CEJ6_THACB</name>
<feature type="region of interest" description="Disordered" evidence="1">
    <location>
        <begin position="97"/>
        <end position="150"/>
    </location>
</feature>
<comment type="caution">
    <text evidence="3">The sequence shown here is derived from an EMBL/GenBank/DDBJ whole genome shotgun (WGS) entry which is preliminary data.</text>
</comment>
<accession>M5CEJ6</accession>
<feature type="compositionally biased region" description="Basic and acidic residues" evidence="1">
    <location>
        <begin position="140"/>
        <end position="150"/>
    </location>
</feature>
<reference evidence="3 4" key="1">
    <citation type="journal article" date="2013" name="J. Biotechnol.">
        <title>Establishment and interpretation of the genome sequence of the phytopathogenic fungus Rhizoctonia solani AG1-IB isolate 7/3/14.</title>
        <authorList>
            <person name="Wibberg D.W."/>
            <person name="Jelonek L.J."/>
            <person name="Rupp O.R."/>
            <person name="Hennig M.H."/>
            <person name="Eikmeyer F.E."/>
            <person name="Goesmann A.G."/>
            <person name="Hartmann A.H."/>
            <person name="Borriss R.B."/>
            <person name="Grosch R.G."/>
            <person name="Puehler A.P."/>
            <person name="Schlueter A.S."/>
        </authorList>
    </citation>
    <scope>NUCLEOTIDE SEQUENCE [LARGE SCALE GENOMIC DNA]</scope>
    <source>
        <strain evidence="4">AG1-IB / isolate 7/3/14</strain>
    </source>
</reference>
<dbReference type="Pfam" id="PF13358">
    <property type="entry name" value="DDE_3"/>
    <property type="match status" value="1"/>
</dbReference>
<feature type="domain" description="Tc1-like transposase DDE" evidence="2">
    <location>
        <begin position="622"/>
        <end position="662"/>
    </location>
</feature>
<feature type="region of interest" description="Disordered" evidence="1">
    <location>
        <begin position="1"/>
        <end position="60"/>
    </location>
</feature>
<dbReference type="Gene3D" id="3.30.420.10">
    <property type="entry name" value="Ribonuclease H-like superfamily/Ribonuclease H"/>
    <property type="match status" value="1"/>
</dbReference>
<protein>
    <recommendedName>
        <fullName evidence="2">Tc1-like transposase DDE domain-containing protein</fullName>
    </recommendedName>
</protein>
<dbReference type="PANTHER" id="PTHR35871">
    <property type="entry name" value="EXPRESSED PROTEIN"/>
    <property type="match status" value="1"/>
</dbReference>
<evidence type="ECO:0000313" key="4">
    <source>
        <dbReference type="Proteomes" id="UP000012065"/>
    </source>
</evidence>
<feature type="compositionally biased region" description="Low complexity" evidence="1">
    <location>
        <begin position="45"/>
        <end position="56"/>
    </location>
</feature>
<evidence type="ECO:0000256" key="1">
    <source>
        <dbReference type="SAM" id="MobiDB-lite"/>
    </source>
</evidence>
<dbReference type="HOGENOM" id="CLU_005726_1_0_1"/>
<dbReference type="Proteomes" id="UP000012065">
    <property type="component" value="Unassembled WGS sequence"/>
</dbReference>
<gene>
    <name evidence="3" type="ORF">BN14_12031</name>
</gene>
<dbReference type="InterPro" id="IPR038717">
    <property type="entry name" value="Tc1-like_DDE_dom"/>
</dbReference>
<dbReference type="PANTHER" id="PTHR35871:SF1">
    <property type="entry name" value="CXC1-LIKE CYSTEINE CLUSTER ASSOCIATED WITH KDZ TRANSPOSASES DOMAIN-CONTAINING PROTEIN"/>
    <property type="match status" value="1"/>
</dbReference>
<evidence type="ECO:0000259" key="2">
    <source>
        <dbReference type="Pfam" id="PF13358"/>
    </source>
</evidence>
<feature type="compositionally biased region" description="Acidic residues" evidence="1">
    <location>
        <begin position="117"/>
        <end position="128"/>
    </location>
</feature>
<dbReference type="EMBL" id="CAOJ01017763">
    <property type="protein sequence ID" value="CCO37871.1"/>
    <property type="molecule type" value="Genomic_DNA"/>
</dbReference>
<dbReference type="AlphaFoldDB" id="M5CEJ6"/>
<organism evidence="3 4">
    <name type="scientific">Thanatephorus cucumeris (strain AG1-IB / isolate 7/3/14)</name>
    <name type="common">Lettuce bottom rot fungus</name>
    <name type="synonym">Rhizoctonia solani</name>
    <dbReference type="NCBI Taxonomy" id="1108050"/>
    <lineage>
        <taxon>Eukaryota</taxon>
        <taxon>Fungi</taxon>
        <taxon>Dikarya</taxon>
        <taxon>Basidiomycota</taxon>
        <taxon>Agaricomycotina</taxon>
        <taxon>Agaricomycetes</taxon>
        <taxon>Cantharellales</taxon>
        <taxon>Ceratobasidiaceae</taxon>
        <taxon>Rhizoctonia</taxon>
        <taxon>Rhizoctonia solani AG-1</taxon>
    </lineage>
</organism>
<dbReference type="InterPro" id="IPR036397">
    <property type="entry name" value="RNaseH_sf"/>
</dbReference>
<evidence type="ECO:0000313" key="3">
    <source>
        <dbReference type="EMBL" id="CCO37871.1"/>
    </source>
</evidence>
<feature type="compositionally biased region" description="Polar residues" evidence="1">
    <location>
        <begin position="31"/>
        <end position="44"/>
    </location>
</feature>